<comment type="caution">
    <text evidence="2">The sequence shown here is derived from an EMBL/GenBank/DDBJ whole genome shotgun (WGS) entry which is preliminary data.</text>
</comment>
<dbReference type="InterPro" id="IPR001584">
    <property type="entry name" value="Integrase_cat-core"/>
</dbReference>
<sequence>MTEHYTRFIVCVPIPNKEAATIANAFHNHVVSVFGAPAESLVDGGTEFEGAFADLCRQCLIDRRVTSPDSAEGNGLTERVVRTIKFCFKKMALDKGLDYEWDELLWSLVLSYNAAKKQSTEWRISRCYLRKKQLGHLNILVGLLKLQEMLRELLKLLQLLKLLEFLQLLKLLRLLHLLKLLGLQHLLKLLGMQHLLKLLGLQHMLKLLELPRRLKLLGQLHLLKLRLAGAAGVAAAPGAAAAIEAAGAAAPAEVVGGYYPAVLVTGL</sequence>
<dbReference type="InterPro" id="IPR050951">
    <property type="entry name" value="Retrovirus_Pol_polyprotein"/>
</dbReference>
<dbReference type="GO" id="GO:0015074">
    <property type="term" value="P:DNA integration"/>
    <property type="evidence" value="ECO:0007669"/>
    <property type="project" value="InterPro"/>
</dbReference>
<proteinExistence type="predicted"/>
<dbReference type="Gene3D" id="3.30.420.10">
    <property type="entry name" value="Ribonuclease H-like superfamily/Ribonuclease H"/>
    <property type="match status" value="1"/>
</dbReference>
<dbReference type="EMBL" id="LGRX02033752">
    <property type="protein sequence ID" value="KAK3240039.1"/>
    <property type="molecule type" value="Genomic_DNA"/>
</dbReference>
<feature type="domain" description="Integrase catalytic" evidence="1">
    <location>
        <begin position="1"/>
        <end position="133"/>
    </location>
</feature>
<gene>
    <name evidence="2" type="ORF">CYMTET_50077</name>
</gene>
<name>A0AAE0ETV7_9CHLO</name>
<dbReference type="Proteomes" id="UP001190700">
    <property type="component" value="Unassembled WGS sequence"/>
</dbReference>
<accession>A0AAE0ETV7</accession>
<dbReference type="PANTHER" id="PTHR37984:SF5">
    <property type="entry name" value="PROTEIN NYNRIN-LIKE"/>
    <property type="match status" value="1"/>
</dbReference>
<dbReference type="GO" id="GO:0003676">
    <property type="term" value="F:nucleic acid binding"/>
    <property type="evidence" value="ECO:0007669"/>
    <property type="project" value="InterPro"/>
</dbReference>
<dbReference type="InterPro" id="IPR036397">
    <property type="entry name" value="RNaseH_sf"/>
</dbReference>
<reference evidence="2 3" key="1">
    <citation type="journal article" date="2015" name="Genome Biol. Evol.">
        <title>Comparative Genomics of a Bacterivorous Green Alga Reveals Evolutionary Causalities and Consequences of Phago-Mixotrophic Mode of Nutrition.</title>
        <authorList>
            <person name="Burns J.A."/>
            <person name="Paasch A."/>
            <person name="Narechania A."/>
            <person name="Kim E."/>
        </authorList>
    </citation>
    <scope>NUCLEOTIDE SEQUENCE [LARGE SCALE GENOMIC DNA]</scope>
    <source>
        <strain evidence="2 3">PLY_AMNH</strain>
    </source>
</reference>
<keyword evidence="3" id="KW-1185">Reference proteome</keyword>
<evidence type="ECO:0000259" key="1">
    <source>
        <dbReference type="PROSITE" id="PS50994"/>
    </source>
</evidence>
<evidence type="ECO:0000313" key="2">
    <source>
        <dbReference type="EMBL" id="KAK3240039.1"/>
    </source>
</evidence>
<organism evidence="2 3">
    <name type="scientific">Cymbomonas tetramitiformis</name>
    <dbReference type="NCBI Taxonomy" id="36881"/>
    <lineage>
        <taxon>Eukaryota</taxon>
        <taxon>Viridiplantae</taxon>
        <taxon>Chlorophyta</taxon>
        <taxon>Pyramimonadophyceae</taxon>
        <taxon>Pyramimonadales</taxon>
        <taxon>Pyramimonadaceae</taxon>
        <taxon>Cymbomonas</taxon>
    </lineage>
</organism>
<dbReference type="SUPFAM" id="SSF53098">
    <property type="entry name" value="Ribonuclease H-like"/>
    <property type="match status" value="1"/>
</dbReference>
<dbReference type="AlphaFoldDB" id="A0AAE0ETV7"/>
<protein>
    <recommendedName>
        <fullName evidence="1">Integrase catalytic domain-containing protein</fullName>
    </recommendedName>
</protein>
<dbReference type="PANTHER" id="PTHR37984">
    <property type="entry name" value="PROTEIN CBG26694"/>
    <property type="match status" value="1"/>
</dbReference>
<evidence type="ECO:0000313" key="3">
    <source>
        <dbReference type="Proteomes" id="UP001190700"/>
    </source>
</evidence>
<dbReference type="InterPro" id="IPR012337">
    <property type="entry name" value="RNaseH-like_sf"/>
</dbReference>
<dbReference type="PROSITE" id="PS50994">
    <property type="entry name" value="INTEGRASE"/>
    <property type="match status" value="1"/>
</dbReference>